<comment type="similarity">
    <text evidence="2">Belongs to the ABC transporter superfamily.</text>
</comment>
<dbReference type="Gene3D" id="3.40.50.300">
    <property type="entry name" value="P-loop containing nucleotide triphosphate hydrolases"/>
    <property type="match status" value="1"/>
</dbReference>
<dbReference type="PROSITE" id="PS00211">
    <property type="entry name" value="ABC_TRANSPORTER_1"/>
    <property type="match status" value="1"/>
</dbReference>
<dbReference type="RefSeq" id="WP_160499365.1">
    <property type="nucleotide sequence ID" value="NZ_WUBI01000003.1"/>
</dbReference>
<dbReference type="SMART" id="SM00382">
    <property type="entry name" value="AAA"/>
    <property type="match status" value="1"/>
</dbReference>
<dbReference type="InterPro" id="IPR027417">
    <property type="entry name" value="P-loop_NTPase"/>
</dbReference>
<keyword evidence="6 10" id="KW-0067">ATP-binding</keyword>
<dbReference type="GO" id="GO:0043190">
    <property type="term" value="C:ATP-binding cassette (ABC) transporter complex"/>
    <property type="evidence" value="ECO:0007669"/>
    <property type="project" value="TreeGrafter"/>
</dbReference>
<keyword evidence="11" id="KW-1185">Reference proteome</keyword>
<evidence type="ECO:0000259" key="9">
    <source>
        <dbReference type="PROSITE" id="PS50893"/>
    </source>
</evidence>
<evidence type="ECO:0000256" key="5">
    <source>
        <dbReference type="ARBA" id="ARBA00022741"/>
    </source>
</evidence>
<dbReference type="GO" id="GO:0015087">
    <property type="term" value="F:cobalt ion transmembrane transporter activity"/>
    <property type="evidence" value="ECO:0007669"/>
    <property type="project" value="UniProtKB-ARBA"/>
</dbReference>
<comment type="caution">
    <text evidence="10">The sequence shown here is derived from an EMBL/GenBank/DDBJ whole genome shotgun (WGS) entry which is preliminary data.</text>
</comment>
<comment type="subcellular location">
    <subcellularLocation>
        <location evidence="1">Cell membrane</location>
        <topology evidence="1">Peripheral membrane protein</topology>
    </subcellularLocation>
</comment>
<dbReference type="EMBL" id="WUBI01000003">
    <property type="protein sequence ID" value="MWV45772.1"/>
    <property type="molecule type" value="Genomic_DNA"/>
</dbReference>
<dbReference type="GO" id="GO:0042626">
    <property type="term" value="F:ATPase-coupled transmembrane transporter activity"/>
    <property type="evidence" value="ECO:0007669"/>
    <property type="project" value="TreeGrafter"/>
</dbReference>
<keyword evidence="5" id="KW-0547">Nucleotide-binding</keyword>
<dbReference type="InterPro" id="IPR050095">
    <property type="entry name" value="ECF_ABC_transporter_ATP-bd"/>
</dbReference>
<dbReference type="InterPro" id="IPR017871">
    <property type="entry name" value="ABC_transporter-like_CS"/>
</dbReference>
<protein>
    <submittedName>
        <fullName evidence="10">ATP-binding cassette domain-containing protein</fullName>
    </submittedName>
</protein>
<keyword evidence="4" id="KW-1003">Cell membrane</keyword>
<dbReference type="GO" id="GO:0016887">
    <property type="term" value="F:ATP hydrolysis activity"/>
    <property type="evidence" value="ECO:0007669"/>
    <property type="project" value="InterPro"/>
</dbReference>
<dbReference type="CDD" id="cd03225">
    <property type="entry name" value="ABC_cobalt_CbiO_domain1"/>
    <property type="match status" value="1"/>
</dbReference>
<keyword evidence="8" id="KW-0472">Membrane</keyword>
<evidence type="ECO:0000256" key="1">
    <source>
        <dbReference type="ARBA" id="ARBA00004202"/>
    </source>
</evidence>
<evidence type="ECO:0000256" key="4">
    <source>
        <dbReference type="ARBA" id="ARBA00022475"/>
    </source>
</evidence>
<dbReference type="Proteomes" id="UP000460318">
    <property type="component" value="Unassembled WGS sequence"/>
</dbReference>
<dbReference type="PANTHER" id="PTHR43553:SF27">
    <property type="entry name" value="ENERGY-COUPLING FACTOR TRANSPORTER ATP-BINDING PROTEIN ECFA2"/>
    <property type="match status" value="1"/>
</dbReference>
<evidence type="ECO:0000256" key="2">
    <source>
        <dbReference type="ARBA" id="ARBA00005417"/>
    </source>
</evidence>
<keyword evidence="7" id="KW-1278">Translocase</keyword>
<organism evidence="10 11">
    <name type="scientific">Paenibacillus dendrobii</name>
    <dbReference type="NCBI Taxonomy" id="2691084"/>
    <lineage>
        <taxon>Bacteria</taxon>
        <taxon>Bacillati</taxon>
        <taxon>Bacillota</taxon>
        <taxon>Bacilli</taxon>
        <taxon>Bacillales</taxon>
        <taxon>Paenibacillaceae</taxon>
        <taxon>Paenibacillus</taxon>
    </lineage>
</organism>
<keyword evidence="3" id="KW-0813">Transport</keyword>
<dbReference type="InterPro" id="IPR003593">
    <property type="entry name" value="AAA+_ATPase"/>
</dbReference>
<dbReference type="AlphaFoldDB" id="A0A7X3LI57"/>
<evidence type="ECO:0000313" key="10">
    <source>
        <dbReference type="EMBL" id="MWV45772.1"/>
    </source>
</evidence>
<dbReference type="PANTHER" id="PTHR43553">
    <property type="entry name" value="HEAVY METAL TRANSPORTER"/>
    <property type="match status" value="1"/>
</dbReference>
<feature type="domain" description="ABC transporter" evidence="9">
    <location>
        <begin position="3"/>
        <end position="246"/>
    </location>
</feature>
<dbReference type="InterPro" id="IPR015856">
    <property type="entry name" value="ABC_transpr_CbiO/EcfA_su"/>
</dbReference>
<dbReference type="GO" id="GO:0005524">
    <property type="term" value="F:ATP binding"/>
    <property type="evidence" value="ECO:0007669"/>
    <property type="project" value="UniProtKB-KW"/>
</dbReference>
<dbReference type="SUPFAM" id="SSF52540">
    <property type="entry name" value="P-loop containing nucleoside triphosphate hydrolases"/>
    <property type="match status" value="1"/>
</dbReference>
<dbReference type="InterPro" id="IPR003439">
    <property type="entry name" value="ABC_transporter-like_ATP-bd"/>
</dbReference>
<accession>A0A7X3LI57</accession>
<evidence type="ECO:0000256" key="8">
    <source>
        <dbReference type="ARBA" id="ARBA00023136"/>
    </source>
</evidence>
<reference evidence="10 11" key="1">
    <citation type="submission" date="2019-12" db="EMBL/GenBank/DDBJ databases">
        <title>Paenibacillus sp. nov., an endophytic bacterium isolated from the stem of Dendrobium.</title>
        <authorList>
            <person name="Zhao R."/>
        </authorList>
    </citation>
    <scope>NUCLEOTIDE SEQUENCE [LARGE SCALE GENOMIC DNA]</scope>
    <source>
        <strain evidence="10 11">HJL G12</strain>
    </source>
</reference>
<name>A0A7X3LI57_9BACL</name>
<dbReference type="PROSITE" id="PS50893">
    <property type="entry name" value="ABC_TRANSPORTER_2"/>
    <property type="match status" value="1"/>
</dbReference>
<dbReference type="Pfam" id="PF00005">
    <property type="entry name" value="ABC_tran"/>
    <property type="match status" value="1"/>
</dbReference>
<evidence type="ECO:0000313" key="11">
    <source>
        <dbReference type="Proteomes" id="UP000460318"/>
    </source>
</evidence>
<evidence type="ECO:0000256" key="6">
    <source>
        <dbReference type="ARBA" id="ARBA00022840"/>
    </source>
</evidence>
<dbReference type="FunFam" id="3.40.50.300:FF:000224">
    <property type="entry name" value="Energy-coupling factor transporter ATP-binding protein EcfA"/>
    <property type="match status" value="1"/>
</dbReference>
<proteinExistence type="inferred from homology"/>
<evidence type="ECO:0000256" key="3">
    <source>
        <dbReference type="ARBA" id="ARBA00022448"/>
    </source>
</evidence>
<evidence type="ECO:0000256" key="7">
    <source>
        <dbReference type="ARBA" id="ARBA00022967"/>
    </source>
</evidence>
<sequence length="298" mass="32489">MGIQLEHVSYTYDARSPLRQTALRDVELDLAEGALTGIAGSSGSGKSTLLQLLNGILLPTEGSVKVLDVRLNAGEKLPKLAPLRKRVGLVFQFPEQQLFARTLEEDLVFGPLNFGASPEEAAASARKALEAMGLEESLLGRHPLQLSGGQRRKAAIASVLAMEPDILVLDEPGATLDQVSRTELIRLLHRLCKEEGKTVIIVTHRLDELLPYADRWIIMHDGRPVFQGAARGLVDTAAKLPDYGLSVPLSIRCWHELETAYGLQAEEPCLSPAALAERAMQLMEADARKELNLCVKSC</sequence>
<gene>
    <name evidence="10" type="ORF">GRF59_19330</name>
</gene>